<protein>
    <submittedName>
        <fullName evidence="1">Uncharacterized protein</fullName>
    </submittedName>
</protein>
<feature type="non-terminal residue" evidence="1">
    <location>
        <position position="1"/>
    </location>
</feature>
<evidence type="ECO:0000313" key="1">
    <source>
        <dbReference type="EMBL" id="CAF5137247.1"/>
    </source>
</evidence>
<dbReference type="EMBL" id="CAJOBH010250547">
    <property type="protein sequence ID" value="CAF5137247.1"/>
    <property type="molecule type" value="Genomic_DNA"/>
</dbReference>
<sequence length="136" mass="16298">MMKKSDLYSPHGRRRFQELRDNLTTQFQFQERNNMILNSWIITYALCEPFVLKANNFDEFLNRIAGLSKFEENSLNHIQIVNENVQIVYMWLSAEETTVLDNALLTMEHLYKTGKVQIRLRHLMNEQSYFEIIYSI</sequence>
<name>A0A8S3FRQ8_9BILA</name>
<reference evidence="1" key="1">
    <citation type="submission" date="2021-02" db="EMBL/GenBank/DDBJ databases">
        <authorList>
            <person name="Nowell W R."/>
        </authorList>
    </citation>
    <scope>NUCLEOTIDE SEQUENCE</scope>
</reference>
<comment type="caution">
    <text evidence="1">The sequence shown here is derived from an EMBL/GenBank/DDBJ whole genome shotgun (WGS) entry which is preliminary data.</text>
</comment>
<organism evidence="1 2">
    <name type="scientific">Rotaria magnacalcarata</name>
    <dbReference type="NCBI Taxonomy" id="392030"/>
    <lineage>
        <taxon>Eukaryota</taxon>
        <taxon>Metazoa</taxon>
        <taxon>Spiralia</taxon>
        <taxon>Gnathifera</taxon>
        <taxon>Rotifera</taxon>
        <taxon>Eurotatoria</taxon>
        <taxon>Bdelloidea</taxon>
        <taxon>Philodinida</taxon>
        <taxon>Philodinidae</taxon>
        <taxon>Rotaria</taxon>
    </lineage>
</organism>
<accession>A0A8S3FRQ8</accession>
<dbReference type="Proteomes" id="UP000681967">
    <property type="component" value="Unassembled WGS sequence"/>
</dbReference>
<dbReference type="AlphaFoldDB" id="A0A8S3FRQ8"/>
<evidence type="ECO:0000313" key="2">
    <source>
        <dbReference type="Proteomes" id="UP000681967"/>
    </source>
</evidence>
<gene>
    <name evidence="1" type="ORF">BYL167_LOCUS69541</name>
</gene>
<proteinExistence type="predicted"/>